<feature type="compositionally biased region" description="Basic and acidic residues" evidence="15">
    <location>
        <begin position="396"/>
        <end position="407"/>
    </location>
</feature>
<dbReference type="FunFam" id="3.30.40.10:FF:000824">
    <property type="entry name" value="E3 ubiquitin-protein ligase RNF13"/>
    <property type="match status" value="1"/>
</dbReference>
<evidence type="ECO:0000256" key="12">
    <source>
        <dbReference type="ARBA" id="ARBA00023180"/>
    </source>
</evidence>
<feature type="region of interest" description="Disordered" evidence="15">
    <location>
        <begin position="383"/>
        <end position="524"/>
    </location>
</feature>
<keyword evidence="6" id="KW-0479">Metal-binding</keyword>
<dbReference type="InterPro" id="IPR044744">
    <property type="entry name" value="ZNRF4/RNF13/RNF167_PA"/>
</dbReference>
<feature type="compositionally biased region" description="Basic and acidic residues" evidence="15">
    <location>
        <begin position="495"/>
        <end position="508"/>
    </location>
</feature>
<feature type="region of interest" description="Disordered" evidence="15">
    <location>
        <begin position="286"/>
        <end position="370"/>
    </location>
</feature>
<dbReference type="GO" id="GO:0005737">
    <property type="term" value="C:cytoplasm"/>
    <property type="evidence" value="ECO:0007669"/>
    <property type="project" value="UniProtKB-ARBA"/>
</dbReference>
<dbReference type="OrthoDB" id="8062037at2759"/>
<dbReference type="InterPro" id="IPR051653">
    <property type="entry name" value="E3_ligase_sorting_rcpt"/>
</dbReference>
<evidence type="ECO:0000256" key="5">
    <source>
        <dbReference type="ARBA" id="ARBA00022692"/>
    </source>
</evidence>
<evidence type="ECO:0000256" key="9">
    <source>
        <dbReference type="ARBA" id="ARBA00022833"/>
    </source>
</evidence>
<feature type="compositionally biased region" description="Basic and acidic residues" evidence="15">
    <location>
        <begin position="473"/>
        <end position="484"/>
    </location>
</feature>
<dbReference type="SMART" id="SM00184">
    <property type="entry name" value="RING"/>
    <property type="match status" value="1"/>
</dbReference>
<comment type="pathway">
    <text evidence="2">Protein modification; protein ubiquitination.</text>
</comment>
<dbReference type="InterPro" id="IPR003137">
    <property type="entry name" value="PA_domain"/>
</dbReference>
<dbReference type="OMA" id="WILVITR"/>
<keyword evidence="18" id="KW-1185">Reference proteome</keyword>
<gene>
    <name evidence="19 20" type="primary">LOC106078549</name>
</gene>
<evidence type="ECO:0000313" key="18">
    <source>
        <dbReference type="Proteomes" id="UP001165740"/>
    </source>
</evidence>
<keyword evidence="12" id="KW-0325">Glycoprotein</keyword>
<keyword evidence="9" id="KW-0862">Zinc</keyword>
<dbReference type="PROSITE" id="PS50089">
    <property type="entry name" value="ZF_RING_2"/>
    <property type="match status" value="1"/>
</dbReference>
<dbReference type="InterPro" id="IPR011016">
    <property type="entry name" value="Znf_RING-CH"/>
</dbReference>
<reference evidence="19 20" key="1">
    <citation type="submission" date="2025-04" db="UniProtKB">
        <authorList>
            <consortium name="RefSeq"/>
        </authorList>
    </citation>
    <scope>IDENTIFICATION</scope>
</reference>
<keyword evidence="11 16" id="KW-0472">Membrane</keyword>
<evidence type="ECO:0000256" key="4">
    <source>
        <dbReference type="ARBA" id="ARBA00022679"/>
    </source>
</evidence>
<feature type="compositionally biased region" description="Polar residues" evidence="15">
    <location>
        <begin position="334"/>
        <end position="347"/>
    </location>
</feature>
<dbReference type="CDD" id="cd16796">
    <property type="entry name" value="RING-H2_RNF13"/>
    <property type="match status" value="1"/>
</dbReference>
<evidence type="ECO:0000259" key="17">
    <source>
        <dbReference type="PROSITE" id="PS50089"/>
    </source>
</evidence>
<keyword evidence="7" id="KW-0732">Signal</keyword>
<protein>
    <recommendedName>
        <fullName evidence="3">RING-type E3 ubiquitin transferase</fullName>
        <ecNumber evidence="3">2.3.2.27</ecNumber>
    </recommendedName>
</protein>
<feature type="domain" description="RING-type" evidence="17">
    <location>
        <begin position="237"/>
        <end position="279"/>
    </location>
</feature>
<evidence type="ECO:0000256" key="1">
    <source>
        <dbReference type="ARBA" id="ARBA00000900"/>
    </source>
</evidence>
<sequence>MASTAKDCVCNPVWLIIHFLMLHLSTFVTGDVIVIDLLSNLTIDSFNDATSNFGPSFSDDGLLVRVVPADPPDGCTPLKPPPNMVLNDSYVWVALISRSVNCKFTEKVKNAQLANYSAAIVYNNNSEELVHMSGDGKGIKIPSTFVGSSTGLQLKNKYNYTRQDIIIQIVEDNGPIIDFLVWPFVLVIGICFLIGLVYLIIKLCKDHLNKKVNRLSSKHLKKIPVRKFKKGEYYDTCAICLDEYEEGEKIRVLPCDHVYHTKCIDPWLTKNKKTCPVCKRRVIPGRDADSESSDSDGGGRAQSTGSESTPLLRGQQSTRPYASRGQRRFPPRNGQGTSRDGNENVLNPASEGNPVVPSLSEPEDDDGAVGGLTITDLYIQARDAAQKRRERKRKRTERERLIDREDAGDGSEPMAPGLVEFGESASGSVVNETREERRERRRKRKEQKKASKRSNTQSEAPTAGESSSAGNVRRSEENGSRLGDDTNEVVVQVAERSEPKPPSDRQEPRALPLRGRHHELNEVV</sequence>
<evidence type="ECO:0000256" key="2">
    <source>
        <dbReference type="ARBA" id="ARBA00004906"/>
    </source>
</evidence>
<dbReference type="GeneID" id="106078549"/>
<dbReference type="InterPro" id="IPR001841">
    <property type="entry name" value="Znf_RING"/>
</dbReference>
<comment type="catalytic activity">
    <reaction evidence="1">
        <text>S-ubiquitinyl-[E2 ubiquitin-conjugating enzyme]-L-cysteine + [acceptor protein]-L-lysine = [E2 ubiquitin-conjugating enzyme]-L-cysteine + N(6)-ubiquitinyl-[acceptor protein]-L-lysine.</text>
        <dbReference type="EC" id="2.3.2.27"/>
    </reaction>
</comment>
<dbReference type="Pfam" id="PF13639">
    <property type="entry name" value="zf-RING_2"/>
    <property type="match status" value="1"/>
</dbReference>
<name>A0A9W2YZP2_BIOGL</name>
<dbReference type="RefSeq" id="XP_055868255.1">
    <property type="nucleotide sequence ID" value="XM_056012280.1"/>
</dbReference>
<evidence type="ECO:0000256" key="3">
    <source>
        <dbReference type="ARBA" id="ARBA00012483"/>
    </source>
</evidence>
<dbReference type="CDD" id="cd02123">
    <property type="entry name" value="PA_C_RZF_like"/>
    <property type="match status" value="1"/>
</dbReference>
<dbReference type="InterPro" id="IPR013083">
    <property type="entry name" value="Znf_RING/FYVE/PHD"/>
</dbReference>
<evidence type="ECO:0000256" key="10">
    <source>
        <dbReference type="ARBA" id="ARBA00022989"/>
    </source>
</evidence>
<evidence type="ECO:0000256" key="14">
    <source>
        <dbReference type="PROSITE-ProRule" id="PRU00175"/>
    </source>
</evidence>
<dbReference type="SUPFAM" id="SSF57850">
    <property type="entry name" value="RING/U-box"/>
    <property type="match status" value="1"/>
</dbReference>
<dbReference type="SMART" id="SM00744">
    <property type="entry name" value="RINGv"/>
    <property type="match status" value="1"/>
</dbReference>
<dbReference type="InterPro" id="IPR046450">
    <property type="entry name" value="PA_dom_sf"/>
</dbReference>
<keyword evidence="10 16" id="KW-1133">Transmembrane helix</keyword>
<dbReference type="Gene3D" id="3.50.30.30">
    <property type="match status" value="1"/>
</dbReference>
<dbReference type="PANTHER" id="PTHR47168">
    <property type="entry name" value="RING ZINC FINGER DOMAIN SUPERFAMILY PROTEIN-RELATED"/>
    <property type="match status" value="1"/>
</dbReference>
<dbReference type="PANTHER" id="PTHR47168:SF1">
    <property type="entry name" value="OS02G0798600 PROTEIN"/>
    <property type="match status" value="1"/>
</dbReference>
<dbReference type="Gene3D" id="3.30.40.10">
    <property type="entry name" value="Zinc/RING finger domain, C3HC4 (zinc finger)"/>
    <property type="match status" value="1"/>
</dbReference>
<dbReference type="SUPFAM" id="SSF52025">
    <property type="entry name" value="PA domain"/>
    <property type="match status" value="1"/>
</dbReference>
<evidence type="ECO:0000256" key="13">
    <source>
        <dbReference type="ARBA" id="ARBA00046288"/>
    </source>
</evidence>
<dbReference type="RefSeq" id="XP_055868256.1">
    <property type="nucleotide sequence ID" value="XM_056012281.1"/>
</dbReference>
<keyword evidence="8 14" id="KW-0863">Zinc-finger</keyword>
<dbReference type="EC" id="2.3.2.27" evidence="3"/>
<keyword evidence="5 16" id="KW-0812">Transmembrane</keyword>
<dbReference type="GO" id="GO:0012505">
    <property type="term" value="C:endomembrane system"/>
    <property type="evidence" value="ECO:0007669"/>
    <property type="project" value="UniProtKB-SubCell"/>
</dbReference>
<evidence type="ECO:0000256" key="16">
    <source>
        <dbReference type="SAM" id="Phobius"/>
    </source>
</evidence>
<feature type="compositionally biased region" description="Polar residues" evidence="15">
    <location>
        <begin position="454"/>
        <end position="470"/>
    </location>
</feature>
<dbReference type="GO" id="GO:0061630">
    <property type="term" value="F:ubiquitin protein ligase activity"/>
    <property type="evidence" value="ECO:0007669"/>
    <property type="project" value="UniProtKB-EC"/>
</dbReference>
<feature type="compositionally biased region" description="Polar residues" evidence="15">
    <location>
        <begin position="302"/>
        <end position="320"/>
    </location>
</feature>
<dbReference type="AlphaFoldDB" id="A0A9W2YZP2"/>
<evidence type="ECO:0000313" key="20">
    <source>
        <dbReference type="RefSeq" id="XP_055868256.1"/>
    </source>
</evidence>
<dbReference type="Proteomes" id="UP001165740">
    <property type="component" value="Chromosome 15"/>
</dbReference>
<organism evidence="18 20">
    <name type="scientific">Biomphalaria glabrata</name>
    <name type="common">Bloodfluke planorb</name>
    <name type="synonym">Freshwater snail</name>
    <dbReference type="NCBI Taxonomy" id="6526"/>
    <lineage>
        <taxon>Eukaryota</taxon>
        <taxon>Metazoa</taxon>
        <taxon>Spiralia</taxon>
        <taxon>Lophotrochozoa</taxon>
        <taxon>Mollusca</taxon>
        <taxon>Gastropoda</taxon>
        <taxon>Heterobranchia</taxon>
        <taxon>Euthyneura</taxon>
        <taxon>Panpulmonata</taxon>
        <taxon>Hygrophila</taxon>
        <taxon>Lymnaeoidea</taxon>
        <taxon>Planorbidae</taxon>
        <taxon>Biomphalaria</taxon>
    </lineage>
</organism>
<feature type="compositionally biased region" description="Basic residues" evidence="15">
    <location>
        <begin position="439"/>
        <end position="452"/>
    </location>
</feature>
<accession>A0A9W2YZP2</accession>
<evidence type="ECO:0000256" key="11">
    <source>
        <dbReference type="ARBA" id="ARBA00023136"/>
    </source>
</evidence>
<keyword evidence="4" id="KW-0808">Transferase</keyword>
<comment type="subcellular location">
    <subcellularLocation>
        <location evidence="13">Endomembrane system</location>
        <topology evidence="13">Single-pass type I membrane protein</topology>
    </subcellularLocation>
</comment>
<proteinExistence type="predicted"/>
<dbReference type="Pfam" id="PF02225">
    <property type="entry name" value="PA"/>
    <property type="match status" value="1"/>
</dbReference>
<evidence type="ECO:0000256" key="7">
    <source>
        <dbReference type="ARBA" id="ARBA00022729"/>
    </source>
</evidence>
<evidence type="ECO:0000256" key="15">
    <source>
        <dbReference type="SAM" id="MobiDB-lite"/>
    </source>
</evidence>
<dbReference type="GO" id="GO:0008270">
    <property type="term" value="F:zinc ion binding"/>
    <property type="evidence" value="ECO:0007669"/>
    <property type="project" value="UniProtKB-KW"/>
</dbReference>
<dbReference type="FunFam" id="3.50.30.30:FF:000026">
    <property type="entry name" value="E3 ubiquitin-protein ligase RNF13"/>
    <property type="match status" value="1"/>
</dbReference>
<feature type="transmembrane region" description="Helical" evidence="16">
    <location>
        <begin position="179"/>
        <end position="201"/>
    </location>
</feature>
<evidence type="ECO:0000313" key="19">
    <source>
        <dbReference type="RefSeq" id="XP_055868255.1"/>
    </source>
</evidence>
<evidence type="ECO:0000256" key="8">
    <source>
        <dbReference type="ARBA" id="ARBA00022771"/>
    </source>
</evidence>
<evidence type="ECO:0000256" key="6">
    <source>
        <dbReference type="ARBA" id="ARBA00022723"/>
    </source>
</evidence>